<dbReference type="NCBIfam" id="TIGR01068">
    <property type="entry name" value="thioredoxin"/>
    <property type="match status" value="1"/>
</dbReference>
<dbReference type="PRINTS" id="PR00421">
    <property type="entry name" value="THIOREDOXIN"/>
</dbReference>
<dbReference type="PANTHER" id="PTHR46115">
    <property type="entry name" value="THIOREDOXIN-LIKE PROTEIN 1"/>
    <property type="match status" value="1"/>
</dbReference>
<comment type="caution">
    <text evidence="6">The sequence shown here is derived from an EMBL/GenBank/DDBJ whole genome shotgun (WGS) entry which is preliminary data.</text>
</comment>
<dbReference type="GO" id="GO:0015035">
    <property type="term" value="F:protein-disulfide reductase activity"/>
    <property type="evidence" value="ECO:0007669"/>
    <property type="project" value="InterPro"/>
</dbReference>
<evidence type="ECO:0000256" key="3">
    <source>
        <dbReference type="PIRSR" id="PIRSR000077-1"/>
    </source>
</evidence>
<evidence type="ECO:0000256" key="4">
    <source>
        <dbReference type="PIRSR" id="PIRSR000077-4"/>
    </source>
</evidence>
<dbReference type="InterPro" id="IPR017937">
    <property type="entry name" value="Thioredoxin_CS"/>
</dbReference>
<dbReference type="FunFam" id="3.40.30.10:FF:000245">
    <property type="entry name" value="Thioredoxin"/>
    <property type="match status" value="1"/>
</dbReference>
<dbReference type="PROSITE" id="PS51352">
    <property type="entry name" value="THIOREDOXIN_2"/>
    <property type="match status" value="1"/>
</dbReference>
<comment type="similarity">
    <text evidence="2">Belongs to the thioredoxin family.</text>
</comment>
<evidence type="ECO:0000259" key="5">
    <source>
        <dbReference type="PROSITE" id="PS51352"/>
    </source>
</evidence>
<keyword evidence="7" id="KW-1185">Reference proteome</keyword>
<feature type="site" description="Contributes to redox potential value" evidence="3">
    <location>
        <position position="33"/>
    </location>
</feature>
<reference evidence="6 7" key="1">
    <citation type="submission" date="2016-07" db="EMBL/GenBank/DDBJ databases">
        <title>Pervasive Adenine N6-methylation of Active Genes in Fungi.</title>
        <authorList>
            <consortium name="DOE Joint Genome Institute"/>
            <person name="Mondo S.J."/>
            <person name="Dannebaum R.O."/>
            <person name="Kuo R.C."/>
            <person name="Labutti K."/>
            <person name="Haridas S."/>
            <person name="Kuo A."/>
            <person name="Salamov A."/>
            <person name="Ahrendt S.R."/>
            <person name="Lipzen A."/>
            <person name="Sullivan W."/>
            <person name="Andreopoulos W.B."/>
            <person name="Clum A."/>
            <person name="Lindquist E."/>
            <person name="Daum C."/>
            <person name="Ramamoorthy G.K."/>
            <person name="Gryganskyi A."/>
            <person name="Culley D."/>
            <person name="Magnuson J.K."/>
            <person name="James T.Y."/>
            <person name="O'Malley M.A."/>
            <person name="Stajich J.E."/>
            <person name="Spatafora J.W."/>
            <person name="Visel A."/>
            <person name="Grigoriev I.V."/>
        </authorList>
    </citation>
    <scope>NUCLEOTIDE SEQUENCE [LARGE SCALE GENOMIC DNA]</scope>
    <source>
        <strain evidence="6 7">NRRL 3301</strain>
    </source>
</reference>
<evidence type="ECO:0000256" key="2">
    <source>
        <dbReference type="PIRNR" id="PIRNR000077"/>
    </source>
</evidence>
<keyword evidence="4" id="KW-0676">Redox-active center</keyword>
<keyword evidence="1 4" id="KW-1015">Disulfide bond</keyword>
<feature type="site" description="Contributes to redox potential value" evidence="3">
    <location>
        <position position="34"/>
    </location>
</feature>
<dbReference type="Proteomes" id="UP000242146">
    <property type="component" value="Unassembled WGS sequence"/>
</dbReference>
<feature type="active site" description="Nucleophile" evidence="3">
    <location>
        <position position="35"/>
    </location>
</feature>
<sequence length="107" mass="11856">MAIQNYPKNLEEFNALIASDKLVVVDFYATWCGPCKMIAPKFENLVDEYTNVVFAKVDVDEASDIAAEVGVRAMPTFLFFRNGNKVDEVVGANFANIVTAIKANIFL</sequence>
<feature type="site" description="Deprotonates C-terminal active site Cys" evidence="3">
    <location>
        <position position="26"/>
    </location>
</feature>
<organism evidence="6 7">
    <name type="scientific">Hesseltinella vesiculosa</name>
    <dbReference type="NCBI Taxonomy" id="101127"/>
    <lineage>
        <taxon>Eukaryota</taxon>
        <taxon>Fungi</taxon>
        <taxon>Fungi incertae sedis</taxon>
        <taxon>Mucoromycota</taxon>
        <taxon>Mucoromycotina</taxon>
        <taxon>Mucoromycetes</taxon>
        <taxon>Mucorales</taxon>
        <taxon>Cunninghamellaceae</taxon>
        <taxon>Hesseltinella</taxon>
    </lineage>
</organism>
<dbReference type="STRING" id="101127.A0A1X2GGA2"/>
<accession>A0A1X2GGA2</accession>
<dbReference type="AlphaFoldDB" id="A0A1X2GGA2"/>
<protein>
    <recommendedName>
        <fullName evidence="2">Thioredoxin</fullName>
    </recommendedName>
</protein>
<feature type="disulfide bond" description="Redox-active" evidence="4">
    <location>
        <begin position="32"/>
        <end position="35"/>
    </location>
</feature>
<gene>
    <name evidence="6" type="ORF">DM01DRAFT_1383771</name>
</gene>
<proteinExistence type="inferred from homology"/>
<dbReference type="PROSITE" id="PS00194">
    <property type="entry name" value="THIOREDOXIN_1"/>
    <property type="match status" value="1"/>
</dbReference>
<dbReference type="Gene3D" id="3.40.30.10">
    <property type="entry name" value="Glutaredoxin"/>
    <property type="match status" value="1"/>
</dbReference>
<dbReference type="InterPro" id="IPR036249">
    <property type="entry name" value="Thioredoxin-like_sf"/>
</dbReference>
<dbReference type="CDD" id="cd02947">
    <property type="entry name" value="TRX_family"/>
    <property type="match status" value="1"/>
</dbReference>
<name>A0A1X2GGA2_9FUNG</name>
<feature type="domain" description="Thioredoxin" evidence="5">
    <location>
        <begin position="1"/>
        <end position="106"/>
    </location>
</feature>
<dbReference type="SUPFAM" id="SSF52833">
    <property type="entry name" value="Thioredoxin-like"/>
    <property type="match status" value="1"/>
</dbReference>
<dbReference type="InterPro" id="IPR005746">
    <property type="entry name" value="Thioredoxin"/>
</dbReference>
<evidence type="ECO:0000256" key="1">
    <source>
        <dbReference type="ARBA" id="ARBA00023157"/>
    </source>
</evidence>
<dbReference type="OrthoDB" id="2121326at2759"/>
<feature type="active site" description="Nucleophile" evidence="3">
    <location>
        <position position="32"/>
    </location>
</feature>
<evidence type="ECO:0000313" key="7">
    <source>
        <dbReference type="Proteomes" id="UP000242146"/>
    </source>
</evidence>
<dbReference type="Pfam" id="PF00085">
    <property type="entry name" value="Thioredoxin"/>
    <property type="match status" value="1"/>
</dbReference>
<dbReference type="EMBL" id="MCGT01000016">
    <property type="protein sequence ID" value="ORX53154.1"/>
    <property type="molecule type" value="Genomic_DNA"/>
</dbReference>
<dbReference type="PIRSF" id="PIRSF000077">
    <property type="entry name" value="Thioredoxin"/>
    <property type="match status" value="1"/>
</dbReference>
<dbReference type="InterPro" id="IPR013766">
    <property type="entry name" value="Thioredoxin_domain"/>
</dbReference>
<evidence type="ECO:0000313" key="6">
    <source>
        <dbReference type="EMBL" id="ORX53154.1"/>
    </source>
</evidence>